<dbReference type="EC" id="1.1.1.42" evidence="4"/>
<organism evidence="14 15">
    <name type="scientific">Bondarzewia mesenterica</name>
    <dbReference type="NCBI Taxonomy" id="1095465"/>
    <lineage>
        <taxon>Eukaryota</taxon>
        <taxon>Fungi</taxon>
        <taxon>Dikarya</taxon>
        <taxon>Basidiomycota</taxon>
        <taxon>Agaricomycotina</taxon>
        <taxon>Agaricomycetes</taxon>
        <taxon>Russulales</taxon>
        <taxon>Bondarzewiaceae</taxon>
        <taxon>Bondarzewia</taxon>
    </lineage>
</organism>
<evidence type="ECO:0000259" key="13">
    <source>
        <dbReference type="PROSITE" id="PS51038"/>
    </source>
</evidence>
<evidence type="ECO:0000256" key="2">
    <source>
        <dbReference type="ARBA" id="ARBA00001946"/>
    </source>
</evidence>
<dbReference type="OrthoDB" id="248923at2759"/>
<dbReference type="GO" id="GO:0003682">
    <property type="term" value="F:chromatin binding"/>
    <property type="evidence" value="ECO:0007669"/>
    <property type="project" value="InterPro"/>
</dbReference>
<gene>
    <name evidence="14" type="ORF">EW146_g7572</name>
</gene>
<keyword evidence="9" id="KW-0560">Oxidoreductase</keyword>
<dbReference type="PANTHER" id="PTHR11822:SF21">
    <property type="entry name" value="ISOCITRATE DEHYDROGENASE [NADP], MITOCHONDRIAL"/>
    <property type="match status" value="1"/>
</dbReference>
<dbReference type="InterPro" id="IPR011011">
    <property type="entry name" value="Znf_FYVE_PHD"/>
</dbReference>
<dbReference type="InterPro" id="IPR004790">
    <property type="entry name" value="Isocitrate_DH_NADP"/>
</dbReference>
<dbReference type="SUPFAM" id="SSF57903">
    <property type="entry name" value="FYVE/PHD zinc finger"/>
    <property type="match status" value="1"/>
</dbReference>
<dbReference type="GO" id="GO:0006739">
    <property type="term" value="P:NADP+ metabolic process"/>
    <property type="evidence" value="ECO:0007669"/>
    <property type="project" value="TreeGrafter"/>
</dbReference>
<comment type="cofactor">
    <cofactor evidence="2">
        <name>Mg(2+)</name>
        <dbReference type="ChEBI" id="CHEBI:18420"/>
    </cofactor>
</comment>
<evidence type="ECO:0000256" key="8">
    <source>
        <dbReference type="ARBA" id="ARBA00022857"/>
    </source>
</evidence>
<dbReference type="PANTHER" id="PTHR11822">
    <property type="entry name" value="NADP-SPECIFIC ISOCITRATE DEHYDROGENASE"/>
    <property type="match status" value="1"/>
</dbReference>
<dbReference type="Proteomes" id="UP000310158">
    <property type="component" value="Unassembled WGS sequence"/>
</dbReference>
<accession>A0A4S4LL04</accession>
<evidence type="ECO:0000256" key="9">
    <source>
        <dbReference type="ARBA" id="ARBA00023002"/>
    </source>
</evidence>
<dbReference type="AlphaFoldDB" id="A0A4S4LL04"/>
<name>A0A4S4LL04_9AGAM</name>
<keyword evidence="10" id="KW-0464">Manganese</keyword>
<dbReference type="CDD" id="cd04370">
    <property type="entry name" value="BAH"/>
    <property type="match status" value="1"/>
</dbReference>
<keyword evidence="5" id="KW-0816">Tricarboxylic acid cycle</keyword>
<dbReference type="GO" id="GO:0006102">
    <property type="term" value="P:isocitrate metabolic process"/>
    <property type="evidence" value="ECO:0007669"/>
    <property type="project" value="InterPro"/>
</dbReference>
<dbReference type="InterPro" id="IPR001025">
    <property type="entry name" value="BAH_dom"/>
</dbReference>
<comment type="similarity">
    <text evidence="3">Belongs to the isocitrate and isopropylmalate dehydrogenases family.</text>
</comment>
<evidence type="ECO:0000256" key="7">
    <source>
        <dbReference type="ARBA" id="ARBA00022842"/>
    </source>
</evidence>
<reference evidence="14 15" key="1">
    <citation type="submission" date="2019-02" db="EMBL/GenBank/DDBJ databases">
        <title>Genome sequencing of the rare red list fungi Bondarzewia mesenterica.</title>
        <authorList>
            <person name="Buettner E."/>
            <person name="Kellner H."/>
        </authorList>
    </citation>
    <scope>NUCLEOTIDE SEQUENCE [LARGE SCALE GENOMIC DNA]</scope>
    <source>
        <strain evidence="14 15">DSM 108281</strain>
    </source>
</reference>
<evidence type="ECO:0000313" key="14">
    <source>
        <dbReference type="EMBL" id="THH12565.1"/>
    </source>
</evidence>
<comment type="cofactor">
    <cofactor evidence="1">
        <name>Mn(2+)</name>
        <dbReference type="ChEBI" id="CHEBI:29035"/>
    </cofactor>
</comment>
<feature type="region of interest" description="Disordered" evidence="12">
    <location>
        <begin position="1"/>
        <end position="28"/>
    </location>
</feature>
<dbReference type="Gene3D" id="2.30.30.490">
    <property type="match status" value="1"/>
</dbReference>
<feature type="domain" description="BAH" evidence="13">
    <location>
        <begin position="51"/>
        <end position="181"/>
    </location>
</feature>
<dbReference type="GO" id="GO:0000287">
    <property type="term" value="F:magnesium ion binding"/>
    <property type="evidence" value="ECO:0007669"/>
    <property type="project" value="InterPro"/>
</dbReference>
<evidence type="ECO:0000256" key="5">
    <source>
        <dbReference type="ARBA" id="ARBA00022532"/>
    </source>
</evidence>
<dbReference type="GO" id="GO:0006099">
    <property type="term" value="P:tricarboxylic acid cycle"/>
    <property type="evidence" value="ECO:0007669"/>
    <property type="project" value="UniProtKB-KW"/>
</dbReference>
<feature type="compositionally biased region" description="Basic residues" evidence="12">
    <location>
        <begin position="1"/>
        <end position="18"/>
    </location>
</feature>
<evidence type="ECO:0000256" key="12">
    <source>
        <dbReference type="SAM" id="MobiDB-lite"/>
    </source>
</evidence>
<dbReference type="InterPro" id="IPR019818">
    <property type="entry name" value="IsoCit/isopropylmalate_DH_CS"/>
</dbReference>
<dbReference type="PROSITE" id="PS00470">
    <property type="entry name" value="IDH_IMDH"/>
    <property type="match status" value="1"/>
</dbReference>
<dbReference type="InterPro" id="IPR043151">
    <property type="entry name" value="BAH_sf"/>
</dbReference>
<evidence type="ECO:0000256" key="10">
    <source>
        <dbReference type="ARBA" id="ARBA00023211"/>
    </source>
</evidence>
<dbReference type="Pfam" id="PF00180">
    <property type="entry name" value="Iso_dh"/>
    <property type="match status" value="2"/>
</dbReference>
<proteinExistence type="inferred from homology"/>
<evidence type="ECO:0000256" key="11">
    <source>
        <dbReference type="ARBA" id="ARBA00023554"/>
    </source>
</evidence>
<dbReference type="PROSITE" id="PS51038">
    <property type="entry name" value="BAH"/>
    <property type="match status" value="1"/>
</dbReference>
<dbReference type="SUPFAM" id="SSF53659">
    <property type="entry name" value="Isocitrate/Isopropylmalate dehydrogenase-like"/>
    <property type="match status" value="1"/>
</dbReference>
<evidence type="ECO:0000256" key="1">
    <source>
        <dbReference type="ARBA" id="ARBA00001936"/>
    </source>
</evidence>
<dbReference type="GO" id="GO:0005739">
    <property type="term" value="C:mitochondrion"/>
    <property type="evidence" value="ECO:0007669"/>
    <property type="project" value="TreeGrafter"/>
</dbReference>
<comment type="caution">
    <text evidence="14">The sequence shown here is derived from an EMBL/GenBank/DDBJ whole genome shotgun (WGS) entry which is preliminary data.</text>
</comment>
<feature type="compositionally biased region" description="Basic residues" evidence="12">
    <location>
        <begin position="694"/>
        <end position="704"/>
    </location>
</feature>
<dbReference type="Gene3D" id="3.40.718.10">
    <property type="entry name" value="Isopropylmalate Dehydrogenase"/>
    <property type="match status" value="1"/>
</dbReference>
<sequence length="1162" mass="131993">MPRPKSRLTLKKKTKSRKLATDLSGTPTEADWHRLDKSDKCLVEDDDEHPYLFSKGEEYAINARMRERKCRDHEFWVGKIEEFGMWVSKLGDEEYWAKVRWYYSGDEIAMKISGFDLSSCGRYERFLSTDIALSARLTNIIGRATVKDYDETSINQVQINDGEFYVRRQYDHKKRRVDPELFVTCVCTSPYNPDDGIPMHFCPRPSCHRWYHRTCLERNGHIDSGSNAETHLRNVLCSSADSDLPVIIPPRHSPKNSRAKKPVPNILASLPPELIQLAQQQIIKGCSPYGIVGNAKNVIEARRLVYLNVKAHSAKARAEATEALDEWLDDADTQNVEGLLEDGHKKTDEPTTYDERCEQYEFLFRLHSKTESKAVFRNGDFLAQCFAHSSQDDLVREQRDMCEKSFDVQQVVGHLRCYRRRPERHLFVAAIRSRALQKVAKLGREALGQDCPFKIEKDHWNEAVGFANAHQEVLVPVLIPRNSIYSFVVLKEISEFLPRWLHIEEEKTSMHEYNDVAETVLRSMDGDDARRAAIKCAMALLAPSLVFQNRPEDELARVITSMAERERRKALLEDIQKLVQAYLEKTLDLHTSVDALPDGVFLKVAGTTPAKDRTSIECSTAAKAGSYDGQDRRWMSATASADCMRTRKAGGAEEAERRTLDYINHCQLGLTTLSQRHPRTSVYPPTAPASRPSHVARPHGRPRPPRSDISSPRRIAALSFSTPTSTVFVQSFHKHFHTNAATLNCFRAFASSVFFPPALRFLSRLEHPTRRPSPLSPLSLLARTFVLLSWDAEDKIIVKNPVVELDGDEMTRIIWKKIREELILPYLQLDIKYFDLGLEYRDATDDQVTIDSANAILKYKVGIKCATITPDEARVKEFHLKEMWRSPNGTIRNILGGTVFREPIILQRIPRPSHLDRASSSSLFTPEGGATPTTLDVYDFEGPGVAMAMYNTDEFMSTKNTILKKYDGRFKDIFQEIYEAEYKPAFEKAGIYYEHRLIDDMVAQAIKSSGGFVWATKNYDGDVQSDILAQGFGSLGMMTSELITPDGEIIESEAAHGTVTRHYREYQKGHETSTNPVASIFAWTRGLLHRAKLDGNFALRAFAQDLEDACVEVIDVDGVMTKDLALAIHGKAMKREHWVVTDVYMDAVKAKLDKKLGAREKN</sequence>
<keyword evidence="7" id="KW-0460">Magnesium</keyword>
<evidence type="ECO:0000256" key="4">
    <source>
        <dbReference type="ARBA" id="ARBA00013013"/>
    </source>
</evidence>
<keyword evidence="15" id="KW-1185">Reference proteome</keyword>
<comment type="catalytic activity">
    <reaction evidence="11">
        <text>D-threo-isocitrate + NADP(+) = 2-oxoglutarate + CO2 + NADPH</text>
        <dbReference type="Rhea" id="RHEA:19629"/>
        <dbReference type="ChEBI" id="CHEBI:15562"/>
        <dbReference type="ChEBI" id="CHEBI:16526"/>
        <dbReference type="ChEBI" id="CHEBI:16810"/>
        <dbReference type="ChEBI" id="CHEBI:57783"/>
        <dbReference type="ChEBI" id="CHEBI:58349"/>
        <dbReference type="EC" id="1.1.1.42"/>
    </reaction>
</comment>
<dbReference type="GO" id="GO:0051287">
    <property type="term" value="F:NAD binding"/>
    <property type="evidence" value="ECO:0007669"/>
    <property type="project" value="InterPro"/>
</dbReference>
<evidence type="ECO:0000313" key="15">
    <source>
        <dbReference type="Proteomes" id="UP000310158"/>
    </source>
</evidence>
<evidence type="ECO:0000256" key="3">
    <source>
        <dbReference type="ARBA" id="ARBA00007769"/>
    </source>
</evidence>
<evidence type="ECO:0000256" key="6">
    <source>
        <dbReference type="ARBA" id="ARBA00022723"/>
    </source>
</evidence>
<keyword evidence="6" id="KW-0479">Metal-binding</keyword>
<dbReference type="SMART" id="SM01329">
    <property type="entry name" value="Iso_dh"/>
    <property type="match status" value="1"/>
</dbReference>
<feature type="region of interest" description="Disordered" evidence="12">
    <location>
        <begin position="675"/>
        <end position="713"/>
    </location>
</feature>
<dbReference type="CDD" id="cd15489">
    <property type="entry name" value="PHD_SF"/>
    <property type="match status" value="1"/>
</dbReference>
<keyword evidence="8" id="KW-0521">NADP</keyword>
<protein>
    <recommendedName>
        <fullName evidence="4">isocitrate dehydrogenase (NADP(+))</fullName>
        <ecNumber evidence="4">1.1.1.42</ecNumber>
    </recommendedName>
</protein>
<dbReference type="InterPro" id="IPR024084">
    <property type="entry name" value="IsoPropMal-DH-like_dom"/>
</dbReference>
<dbReference type="EMBL" id="SGPL01000447">
    <property type="protein sequence ID" value="THH12565.1"/>
    <property type="molecule type" value="Genomic_DNA"/>
</dbReference>
<dbReference type="GO" id="GO:0004450">
    <property type="term" value="F:isocitrate dehydrogenase (NADP+) activity"/>
    <property type="evidence" value="ECO:0007669"/>
    <property type="project" value="UniProtKB-EC"/>
</dbReference>